<reference evidence="9 10" key="1">
    <citation type="journal article" date="2020" name="Microorganisms">
        <title>Osmotic Adaptation and Compatible Solute Biosynthesis of Phototrophic Bacteria as Revealed from Genome Analyses.</title>
        <authorList>
            <person name="Imhoff J.F."/>
            <person name="Rahn T."/>
            <person name="Kunzel S."/>
            <person name="Keller A."/>
            <person name="Neulinger S.C."/>
        </authorList>
    </citation>
    <scope>NUCLEOTIDE SEQUENCE [LARGE SCALE GENOMIC DNA]</scope>
    <source>
        <strain evidence="9 10">DSM 15116</strain>
    </source>
</reference>
<comment type="subcellular location">
    <subcellularLocation>
        <location evidence="1">Cell membrane</location>
        <topology evidence="1">Multi-pass membrane protein</topology>
    </subcellularLocation>
</comment>
<evidence type="ECO:0000256" key="6">
    <source>
        <dbReference type="SAM" id="Coils"/>
    </source>
</evidence>
<dbReference type="InterPro" id="IPR003856">
    <property type="entry name" value="LPS_length_determ_N"/>
</dbReference>
<protein>
    <recommendedName>
        <fullName evidence="8">Polysaccharide chain length determinant N-terminal domain-containing protein</fullName>
    </recommendedName>
</protein>
<evidence type="ECO:0000256" key="7">
    <source>
        <dbReference type="SAM" id="Phobius"/>
    </source>
</evidence>
<evidence type="ECO:0000256" key="5">
    <source>
        <dbReference type="ARBA" id="ARBA00023136"/>
    </source>
</evidence>
<dbReference type="Proteomes" id="UP000738126">
    <property type="component" value="Unassembled WGS sequence"/>
</dbReference>
<keyword evidence="6" id="KW-0175">Coiled coil</keyword>
<dbReference type="Pfam" id="PF02706">
    <property type="entry name" value="Wzz"/>
    <property type="match status" value="1"/>
</dbReference>
<evidence type="ECO:0000256" key="1">
    <source>
        <dbReference type="ARBA" id="ARBA00004651"/>
    </source>
</evidence>
<evidence type="ECO:0000256" key="3">
    <source>
        <dbReference type="ARBA" id="ARBA00022692"/>
    </source>
</evidence>
<organism evidence="9 10">
    <name type="scientific">Halorhodospira neutriphila</name>
    <dbReference type="NCBI Taxonomy" id="168379"/>
    <lineage>
        <taxon>Bacteria</taxon>
        <taxon>Pseudomonadati</taxon>
        <taxon>Pseudomonadota</taxon>
        <taxon>Gammaproteobacteria</taxon>
        <taxon>Chromatiales</taxon>
        <taxon>Ectothiorhodospiraceae</taxon>
        <taxon>Halorhodospira</taxon>
    </lineage>
</organism>
<keyword evidence="2" id="KW-1003">Cell membrane</keyword>
<comment type="caution">
    <text evidence="9">The sequence shown here is derived from an EMBL/GenBank/DDBJ whole genome shotgun (WGS) entry which is preliminary data.</text>
</comment>
<keyword evidence="5 7" id="KW-0472">Membrane</keyword>
<keyword evidence="10" id="KW-1185">Reference proteome</keyword>
<dbReference type="InterPro" id="IPR050445">
    <property type="entry name" value="Bact_polysacc_biosynth/exp"/>
</dbReference>
<accession>A0ABS1E2B5</accession>
<dbReference type="RefSeq" id="WP_200256524.1">
    <property type="nucleotide sequence ID" value="NZ_NRSH01000015.1"/>
</dbReference>
<evidence type="ECO:0000259" key="8">
    <source>
        <dbReference type="Pfam" id="PF02706"/>
    </source>
</evidence>
<feature type="domain" description="Polysaccharide chain length determinant N-terminal" evidence="8">
    <location>
        <begin position="8"/>
        <end position="87"/>
    </location>
</feature>
<feature type="transmembrane region" description="Helical" evidence="7">
    <location>
        <begin position="397"/>
        <end position="419"/>
    </location>
</feature>
<gene>
    <name evidence="9" type="ORF">CKO13_02555</name>
</gene>
<keyword evidence="4 7" id="KW-1133">Transmembrane helix</keyword>
<proteinExistence type="predicted"/>
<dbReference type="PANTHER" id="PTHR32309:SF13">
    <property type="entry name" value="FERRIC ENTEROBACTIN TRANSPORT PROTEIN FEPE"/>
    <property type="match status" value="1"/>
</dbReference>
<dbReference type="PANTHER" id="PTHR32309">
    <property type="entry name" value="TYROSINE-PROTEIN KINASE"/>
    <property type="match status" value="1"/>
</dbReference>
<evidence type="ECO:0000256" key="4">
    <source>
        <dbReference type="ARBA" id="ARBA00022989"/>
    </source>
</evidence>
<sequence length="458" mass="51115">MFVLTPQSLFRILAARAWLVLGLVFLCSAAGAIVALGRPPSYTAATELVVESPTRALLSETRPQAEAGYMDTQLQVIRSGRVRRHVWGHLGEEPRARIRAWVEEELPKVDDPQAWLRGKLQADLQVAALSNSDVAHIRLSGENPRILTPVVDAVAQAYIEANLELRKEPAHRFSKWYDQQLDVLRDRVREAREAVIQFRQQHDIVGVSERLDVETERLRELASMMVAARGEKVTSTLRQTFDISIDGSGSPEVATNPLLSSLREDLARAKVERADLARRYGENHPRYRRAEAEVEALKGSLRRQSAIVERRLKSAVEMSDERFEALKEAFERQKERVQALNAQWSKLEPLKQDVRNAEEAYEQAATQASANRLKSRLSATEIAVLNRAETQGPDSKVLLSSVVGFGLGLMLGTAMAVGLEMVDRRIRSRGDLEEGLGMPVLAEIPGARRSLGEEGRQA</sequence>
<feature type="coiled-coil region" evidence="6">
    <location>
        <begin position="316"/>
        <end position="367"/>
    </location>
</feature>
<evidence type="ECO:0000313" key="10">
    <source>
        <dbReference type="Proteomes" id="UP000738126"/>
    </source>
</evidence>
<evidence type="ECO:0000313" key="9">
    <source>
        <dbReference type="EMBL" id="MBK1725916.1"/>
    </source>
</evidence>
<keyword evidence="3 7" id="KW-0812">Transmembrane</keyword>
<dbReference type="EMBL" id="NRSH01000015">
    <property type="protein sequence ID" value="MBK1725916.1"/>
    <property type="molecule type" value="Genomic_DNA"/>
</dbReference>
<name>A0ABS1E2B5_9GAMM</name>
<evidence type="ECO:0000256" key="2">
    <source>
        <dbReference type="ARBA" id="ARBA00022475"/>
    </source>
</evidence>